<reference evidence="8" key="2">
    <citation type="journal article" date="2014" name="BMC Genomics">
        <title>A genomic perspective to assessing quality of mass-reared SIT flies used in Mediterranean fruit fly (Ceratitis capitata) eradication in California.</title>
        <authorList>
            <person name="Calla B."/>
            <person name="Hall B."/>
            <person name="Hou S."/>
            <person name="Geib S.M."/>
        </authorList>
    </citation>
    <scope>NUCLEOTIDE SEQUENCE</scope>
</reference>
<dbReference type="PANTHER" id="PTHR45644">
    <property type="entry name" value="AAA ATPASE, PUTATIVE (AFU_ORTHOLOGUE AFUA_2G12920)-RELATED-RELATED"/>
    <property type="match status" value="1"/>
</dbReference>
<evidence type="ECO:0000256" key="3">
    <source>
        <dbReference type="ARBA" id="ARBA00022787"/>
    </source>
</evidence>
<keyword evidence="4 6" id="KW-0067">ATP-binding</keyword>
<reference evidence="8" key="1">
    <citation type="submission" date="2013-07" db="EMBL/GenBank/DDBJ databases">
        <authorList>
            <person name="Geib S."/>
        </authorList>
    </citation>
    <scope>NUCLEOTIDE SEQUENCE</scope>
</reference>
<evidence type="ECO:0000256" key="1">
    <source>
        <dbReference type="ARBA" id="ARBA00004572"/>
    </source>
</evidence>
<protein>
    <submittedName>
        <fullName evidence="8">ATPase family AAA domain-containing protein 1-A</fullName>
    </submittedName>
</protein>
<keyword evidence="3" id="KW-1000">Mitochondrion outer membrane</keyword>
<dbReference type="GO" id="GO:0140570">
    <property type="term" value="P:extraction of mislocalized protein from mitochondrial outer membrane"/>
    <property type="evidence" value="ECO:0007669"/>
    <property type="project" value="TreeGrafter"/>
</dbReference>
<dbReference type="SUPFAM" id="SSF52540">
    <property type="entry name" value="P-loop containing nucleoside triphosphate hydrolases"/>
    <property type="match status" value="1"/>
</dbReference>
<dbReference type="Gene3D" id="3.40.50.300">
    <property type="entry name" value="P-loop containing nucleotide triphosphate hydrolases"/>
    <property type="match status" value="1"/>
</dbReference>
<evidence type="ECO:0000259" key="7">
    <source>
        <dbReference type="SMART" id="SM00382"/>
    </source>
</evidence>
<dbReference type="PANTHER" id="PTHR45644:SF3">
    <property type="entry name" value="FI08533P-RELATED"/>
    <property type="match status" value="1"/>
</dbReference>
<dbReference type="OrthoDB" id="10254455at2759"/>
<feature type="domain" description="AAA+ ATPase" evidence="7">
    <location>
        <begin position="131"/>
        <end position="269"/>
    </location>
</feature>
<keyword evidence="3" id="KW-0472">Membrane</keyword>
<dbReference type="Pfam" id="PF17862">
    <property type="entry name" value="AAA_lid_3"/>
    <property type="match status" value="1"/>
</dbReference>
<dbReference type="KEGG" id="ccat:101456204"/>
<dbReference type="InterPro" id="IPR003960">
    <property type="entry name" value="ATPase_AAA_CS"/>
</dbReference>
<accession>W8CAD1</accession>
<dbReference type="Gene3D" id="1.10.8.60">
    <property type="match status" value="1"/>
</dbReference>
<gene>
    <name evidence="8" type="primary">ATD1A</name>
</gene>
<sequence>MDNFNFGGSQLSRNEIVQLLLRVSIASVITFYSVKWMMNQLDPTSKNKKKAKLRAEEQLKRLGDQSGFKMNPTQFNDYELMIATHLVVPADITVSWSDIAGLDDVIQELRESVVLPVRHRELFNQSKLWQAPKGVLLHGPPGCGKTLIAKATAKEAGMRFINLDVAILTDKWYGESQKLASAVFSLAIKIQPCIIFIDEIDSFLRSRNSNDHEATAMMKTQFMMLWDGLSTNSNSTVIVMGATNRPKDLDKAIIRRMPAQFHIGLPTEVQRLQILKLILETECVHNDVDFNRLAKLTNGFSGSDLREMCRNASVYRMRLFMRTNENELNVQASQPSTSSSAYDAIELRNPLIAISMEDLLKSYDKMKESKLHTGNLFMENRIELD</sequence>
<evidence type="ECO:0000256" key="6">
    <source>
        <dbReference type="RuleBase" id="RU003651"/>
    </source>
</evidence>
<dbReference type="PROSITE" id="PS00674">
    <property type="entry name" value="AAA"/>
    <property type="match status" value="1"/>
</dbReference>
<dbReference type="InterPro" id="IPR041569">
    <property type="entry name" value="AAA_lid_3"/>
</dbReference>
<dbReference type="EMBL" id="GAMC01005863">
    <property type="protein sequence ID" value="JAC00693.1"/>
    <property type="molecule type" value="mRNA"/>
</dbReference>
<dbReference type="Pfam" id="PF00004">
    <property type="entry name" value="AAA"/>
    <property type="match status" value="1"/>
</dbReference>
<evidence type="ECO:0000256" key="5">
    <source>
        <dbReference type="ARBA" id="ARBA00023128"/>
    </source>
</evidence>
<comment type="similarity">
    <text evidence="6">Belongs to the AAA ATPase family.</text>
</comment>
<dbReference type="GeneID" id="101456204"/>
<evidence type="ECO:0000256" key="2">
    <source>
        <dbReference type="ARBA" id="ARBA00022741"/>
    </source>
</evidence>
<organism evidence="8">
    <name type="scientific">Ceratitis capitata</name>
    <name type="common">Mediterranean fruit fly</name>
    <name type="synonym">Tephritis capitata</name>
    <dbReference type="NCBI Taxonomy" id="7213"/>
    <lineage>
        <taxon>Eukaryota</taxon>
        <taxon>Metazoa</taxon>
        <taxon>Ecdysozoa</taxon>
        <taxon>Arthropoda</taxon>
        <taxon>Hexapoda</taxon>
        <taxon>Insecta</taxon>
        <taxon>Pterygota</taxon>
        <taxon>Neoptera</taxon>
        <taxon>Endopterygota</taxon>
        <taxon>Diptera</taxon>
        <taxon>Brachycera</taxon>
        <taxon>Muscomorpha</taxon>
        <taxon>Tephritoidea</taxon>
        <taxon>Tephritidae</taxon>
        <taxon>Ceratitis</taxon>
        <taxon>Ceratitis</taxon>
    </lineage>
</organism>
<evidence type="ECO:0000313" key="8">
    <source>
        <dbReference type="EMBL" id="JAC00695.1"/>
    </source>
</evidence>
<dbReference type="FunFam" id="3.40.50.300:FF:000538">
    <property type="entry name" value="ATPase family AAA domain-containing protein 1"/>
    <property type="match status" value="1"/>
</dbReference>
<keyword evidence="5" id="KW-0496">Mitochondrion</keyword>
<dbReference type="GO" id="GO:0016887">
    <property type="term" value="F:ATP hydrolysis activity"/>
    <property type="evidence" value="ECO:0007669"/>
    <property type="project" value="InterPro"/>
</dbReference>
<comment type="subcellular location">
    <subcellularLocation>
        <location evidence="1">Mitochondrion outer membrane</location>
        <topology evidence="1">Single-pass membrane protein</topology>
    </subcellularLocation>
</comment>
<dbReference type="CDD" id="cd19520">
    <property type="entry name" value="RecA-like_ATAD1"/>
    <property type="match status" value="1"/>
</dbReference>
<dbReference type="CTD" id="44021"/>
<dbReference type="InterPro" id="IPR003959">
    <property type="entry name" value="ATPase_AAA_core"/>
</dbReference>
<dbReference type="EMBL" id="GAMC01005861">
    <property type="protein sequence ID" value="JAC00695.1"/>
    <property type="molecule type" value="mRNA"/>
</dbReference>
<dbReference type="GO" id="GO:0005524">
    <property type="term" value="F:ATP binding"/>
    <property type="evidence" value="ECO:0007669"/>
    <property type="project" value="UniProtKB-KW"/>
</dbReference>
<name>W8CAD1_CERCA</name>
<dbReference type="AlphaFoldDB" id="W8CAD1"/>
<keyword evidence="2 6" id="KW-0547">Nucleotide-binding</keyword>
<dbReference type="InterPro" id="IPR003593">
    <property type="entry name" value="AAA+_ATPase"/>
</dbReference>
<dbReference type="GO" id="GO:0005741">
    <property type="term" value="C:mitochondrial outer membrane"/>
    <property type="evidence" value="ECO:0007669"/>
    <property type="project" value="UniProtKB-SubCell"/>
</dbReference>
<evidence type="ECO:0000256" key="4">
    <source>
        <dbReference type="ARBA" id="ARBA00022840"/>
    </source>
</evidence>
<dbReference type="InterPro" id="IPR051701">
    <property type="entry name" value="Mito_OM_Translocase_MSP1"/>
</dbReference>
<dbReference type="InterPro" id="IPR027417">
    <property type="entry name" value="P-loop_NTPase"/>
</dbReference>
<proteinExistence type="evidence at transcript level"/>
<dbReference type="SMART" id="SM00382">
    <property type="entry name" value="AAA"/>
    <property type="match status" value="1"/>
</dbReference>